<dbReference type="Gene3D" id="1.10.260.40">
    <property type="entry name" value="lambda repressor-like DNA-binding domains"/>
    <property type="match status" value="1"/>
</dbReference>
<dbReference type="Pfam" id="PF00356">
    <property type="entry name" value="LacI"/>
    <property type="match status" value="1"/>
</dbReference>
<accession>A0A7S7SLF3</accession>
<dbReference type="AlphaFoldDB" id="A0A7S7SLF3"/>
<keyword evidence="3" id="KW-0804">Transcription</keyword>
<dbReference type="KEGG" id="pfer:IRI77_09675"/>
<evidence type="ECO:0000313" key="6">
    <source>
        <dbReference type="Proteomes" id="UP000593892"/>
    </source>
</evidence>
<dbReference type="GO" id="GO:0003700">
    <property type="term" value="F:DNA-binding transcription factor activity"/>
    <property type="evidence" value="ECO:0007669"/>
    <property type="project" value="TreeGrafter"/>
</dbReference>
<dbReference type="Pfam" id="PF13377">
    <property type="entry name" value="Peripla_BP_3"/>
    <property type="match status" value="1"/>
</dbReference>
<dbReference type="SUPFAM" id="SSF53822">
    <property type="entry name" value="Periplasmic binding protein-like I"/>
    <property type="match status" value="1"/>
</dbReference>
<keyword evidence="6" id="KW-1185">Reference proteome</keyword>
<keyword evidence="2 5" id="KW-0238">DNA-binding</keyword>
<proteinExistence type="predicted"/>
<dbReference type="SUPFAM" id="SSF47413">
    <property type="entry name" value="lambda repressor-like DNA-binding domains"/>
    <property type="match status" value="1"/>
</dbReference>
<sequence length="348" mass="37613">MTTRSPVRLKDIAKDLNLSVVTVSRALQNRRDISTETKERVMQRVRELNYEPNLAARTLATGRTYSIGLVVPSFLHGFFAEVAKGIVDALRPKGYGLLIATSNADAELEKRETEHLLARQVDALILASVQHSPEFFEEIQARGSACVLVDRKLPGLRANHVGTDDVEIGQIATQHLAGQGCRRIAHIRGPEISTAAGRLEGYQSTLRKFGLPLGPELIATAAAEDSSAEERGRRAMTQLLSLRPRPDGVFVFNDAFAVGAMGAILAAGLRIPADIAVVGCGNARWTHLLRVPLTTVDQGAIKIGELAAKMAMKLVVEVASPSIRDTFVPVKLVVRESSLRTPAVASIH</sequence>
<evidence type="ECO:0000313" key="5">
    <source>
        <dbReference type="EMBL" id="QOY90202.1"/>
    </source>
</evidence>
<dbReference type="InterPro" id="IPR000843">
    <property type="entry name" value="HTH_LacI"/>
</dbReference>
<evidence type="ECO:0000259" key="4">
    <source>
        <dbReference type="PROSITE" id="PS50932"/>
    </source>
</evidence>
<organism evidence="5 6">
    <name type="scientific">Paludibaculum fermentans</name>
    <dbReference type="NCBI Taxonomy" id="1473598"/>
    <lineage>
        <taxon>Bacteria</taxon>
        <taxon>Pseudomonadati</taxon>
        <taxon>Acidobacteriota</taxon>
        <taxon>Terriglobia</taxon>
        <taxon>Bryobacterales</taxon>
        <taxon>Bryobacteraceae</taxon>
        <taxon>Paludibaculum</taxon>
    </lineage>
</organism>
<dbReference type="InterPro" id="IPR010982">
    <property type="entry name" value="Lambda_DNA-bd_dom_sf"/>
</dbReference>
<dbReference type="Proteomes" id="UP000593892">
    <property type="component" value="Chromosome"/>
</dbReference>
<dbReference type="PANTHER" id="PTHR30146:SF109">
    <property type="entry name" value="HTH-TYPE TRANSCRIPTIONAL REGULATOR GALS"/>
    <property type="match status" value="1"/>
</dbReference>
<reference evidence="5 6" key="1">
    <citation type="submission" date="2020-10" db="EMBL/GenBank/DDBJ databases">
        <title>Complete genome sequence of Paludibaculum fermentans P105T, a facultatively anaerobic acidobacterium capable of dissimilatory Fe(III) reduction.</title>
        <authorList>
            <person name="Dedysh S.N."/>
            <person name="Beletsky A.V."/>
            <person name="Kulichevskaya I.S."/>
            <person name="Mardanov A.V."/>
            <person name="Ravin N.V."/>
        </authorList>
    </citation>
    <scope>NUCLEOTIDE SEQUENCE [LARGE SCALE GENOMIC DNA]</scope>
    <source>
        <strain evidence="5 6">P105</strain>
    </source>
</reference>
<dbReference type="InterPro" id="IPR046335">
    <property type="entry name" value="LacI/GalR-like_sensor"/>
</dbReference>
<dbReference type="PROSITE" id="PS50932">
    <property type="entry name" value="HTH_LACI_2"/>
    <property type="match status" value="1"/>
</dbReference>
<evidence type="ECO:0000256" key="3">
    <source>
        <dbReference type="ARBA" id="ARBA00023163"/>
    </source>
</evidence>
<evidence type="ECO:0000256" key="2">
    <source>
        <dbReference type="ARBA" id="ARBA00023125"/>
    </source>
</evidence>
<dbReference type="CDD" id="cd06267">
    <property type="entry name" value="PBP1_LacI_sugar_binding-like"/>
    <property type="match status" value="1"/>
</dbReference>
<dbReference type="PANTHER" id="PTHR30146">
    <property type="entry name" value="LACI-RELATED TRANSCRIPTIONAL REPRESSOR"/>
    <property type="match status" value="1"/>
</dbReference>
<dbReference type="SMART" id="SM00354">
    <property type="entry name" value="HTH_LACI"/>
    <property type="match status" value="1"/>
</dbReference>
<dbReference type="GO" id="GO:0000976">
    <property type="term" value="F:transcription cis-regulatory region binding"/>
    <property type="evidence" value="ECO:0007669"/>
    <property type="project" value="TreeGrafter"/>
</dbReference>
<dbReference type="EMBL" id="CP063849">
    <property type="protein sequence ID" value="QOY90202.1"/>
    <property type="molecule type" value="Genomic_DNA"/>
</dbReference>
<keyword evidence="1" id="KW-0805">Transcription regulation</keyword>
<gene>
    <name evidence="5" type="ORF">IRI77_09675</name>
</gene>
<dbReference type="CDD" id="cd01392">
    <property type="entry name" value="HTH_LacI"/>
    <property type="match status" value="1"/>
</dbReference>
<dbReference type="InterPro" id="IPR028082">
    <property type="entry name" value="Peripla_BP_I"/>
</dbReference>
<name>A0A7S7SLF3_PALFE</name>
<feature type="domain" description="HTH lacI-type" evidence="4">
    <location>
        <begin position="7"/>
        <end position="61"/>
    </location>
</feature>
<evidence type="ECO:0000256" key="1">
    <source>
        <dbReference type="ARBA" id="ARBA00023015"/>
    </source>
</evidence>
<dbReference type="RefSeq" id="WP_194451867.1">
    <property type="nucleotide sequence ID" value="NZ_CP063849.1"/>
</dbReference>
<protein>
    <submittedName>
        <fullName evidence="5">LacI family DNA-binding transcriptional regulator</fullName>
    </submittedName>
</protein>
<dbReference type="Gene3D" id="3.40.50.2300">
    <property type="match status" value="2"/>
</dbReference>